<dbReference type="PANTHER" id="PTHR43708">
    <property type="entry name" value="CONSERVED EXPRESSED OXIDOREDUCTASE (EUROFUNG)"/>
    <property type="match status" value="1"/>
</dbReference>
<dbReference type="SUPFAM" id="SSF55347">
    <property type="entry name" value="Glyceraldehyde-3-phosphate dehydrogenase-like, C-terminal domain"/>
    <property type="match status" value="1"/>
</dbReference>
<dbReference type="Pfam" id="PF01408">
    <property type="entry name" value="GFO_IDH_MocA"/>
    <property type="match status" value="1"/>
</dbReference>
<sequence>MTDTSTPDLNGAGLRGAADLRIGVVGFGNRGRLALEAHRPGGGSRVTAVCDLSERSRAEAAEAFPGALVTANLAELLGSGVDAVMVLTPDHQHAAVAIPALEAGVAVFCEKPLAISLDDCDRILEAARRTGSRLYVGHNMRHMPVVTLMRRLVEEGRIGRVKAVWCRHFVGNGGDYYFKDWHADRSKSVGLLLQKGAHDLDVIHWLAGGYARGVQAIGALSVYGDIDDRRDRSGERVGDWFSFDNWPPTAQMGLNPVVDVEDISQVNLVLDNGVLASYEQCHFTPDYWRNYTVIGTEGRLENMGDTAGSEVRLWNRRHGSAAPADETFLVEEGVGGHGGADARLVAEFVRFARDGGPTLTSPVAARQAVAAGLVATASIRGDGRLLPVPPLDDGLVAYFDAGQTGA</sequence>
<dbReference type="SUPFAM" id="SSF51735">
    <property type="entry name" value="NAD(P)-binding Rossmann-fold domains"/>
    <property type="match status" value="1"/>
</dbReference>
<dbReference type="Gene3D" id="3.40.50.720">
    <property type="entry name" value="NAD(P)-binding Rossmann-like Domain"/>
    <property type="match status" value="1"/>
</dbReference>
<dbReference type="Pfam" id="PF22725">
    <property type="entry name" value="GFO_IDH_MocA_C3"/>
    <property type="match status" value="1"/>
</dbReference>
<evidence type="ECO:0000313" key="4">
    <source>
        <dbReference type="EMBL" id="MDN4614603.1"/>
    </source>
</evidence>
<proteinExistence type="predicted"/>
<dbReference type="RefSeq" id="WP_301210801.1">
    <property type="nucleotide sequence ID" value="NZ_JAROCF010000001.1"/>
</dbReference>
<dbReference type="EMBL" id="JAROCF010000001">
    <property type="protein sequence ID" value="MDN4614603.1"/>
    <property type="molecule type" value="Genomic_DNA"/>
</dbReference>
<feature type="domain" description="GFO/IDH/MocA-like oxidoreductase" evidence="3">
    <location>
        <begin position="148"/>
        <end position="301"/>
    </location>
</feature>
<evidence type="ECO:0000259" key="2">
    <source>
        <dbReference type="Pfam" id="PF01408"/>
    </source>
</evidence>
<comment type="caution">
    <text evidence="4">The sequence shown here is derived from an EMBL/GenBank/DDBJ whole genome shotgun (WGS) entry which is preliminary data.</text>
</comment>
<dbReference type="InterPro" id="IPR051317">
    <property type="entry name" value="Gfo/Idh/MocA_oxidoreduct"/>
</dbReference>
<protein>
    <submittedName>
        <fullName evidence="4">Gfo/Idh/MocA family oxidoreductase</fullName>
    </submittedName>
</protein>
<name>A0ABT8KAY0_9MICO</name>
<accession>A0ABT8KAY0</accession>
<reference evidence="4" key="1">
    <citation type="submission" date="2023-06" db="EMBL/GenBank/DDBJ databases">
        <title>MT1 and MT2 Draft Genomes of Novel Species.</title>
        <authorList>
            <person name="Venkateswaran K."/>
        </authorList>
    </citation>
    <scope>NUCLEOTIDE SEQUENCE</scope>
    <source>
        <strain evidence="4">F6_8S_P_1B</strain>
    </source>
</reference>
<evidence type="ECO:0000313" key="5">
    <source>
        <dbReference type="Proteomes" id="UP001174208"/>
    </source>
</evidence>
<dbReference type="Gene3D" id="3.30.360.10">
    <property type="entry name" value="Dihydrodipicolinate Reductase, domain 2"/>
    <property type="match status" value="1"/>
</dbReference>
<keyword evidence="1" id="KW-0520">NAD</keyword>
<dbReference type="InterPro" id="IPR055170">
    <property type="entry name" value="GFO_IDH_MocA-like_dom"/>
</dbReference>
<keyword evidence="5" id="KW-1185">Reference proteome</keyword>
<dbReference type="Proteomes" id="UP001174208">
    <property type="component" value="Unassembled WGS sequence"/>
</dbReference>
<evidence type="ECO:0000259" key="3">
    <source>
        <dbReference type="Pfam" id="PF22725"/>
    </source>
</evidence>
<dbReference type="PANTHER" id="PTHR43708:SF8">
    <property type="entry name" value="OXIDOREDUCTASE"/>
    <property type="match status" value="1"/>
</dbReference>
<feature type="domain" description="Gfo/Idh/MocA-like oxidoreductase N-terminal" evidence="2">
    <location>
        <begin position="20"/>
        <end position="138"/>
    </location>
</feature>
<dbReference type="InterPro" id="IPR000683">
    <property type="entry name" value="Gfo/Idh/MocA-like_OxRdtase_N"/>
</dbReference>
<organism evidence="4 5">
    <name type="scientific">Leifsonia williamsii</name>
    <dbReference type="NCBI Taxonomy" id="3035919"/>
    <lineage>
        <taxon>Bacteria</taxon>
        <taxon>Bacillati</taxon>
        <taxon>Actinomycetota</taxon>
        <taxon>Actinomycetes</taxon>
        <taxon>Micrococcales</taxon>
        <taxon>Microbacteriaceae</taxon>
        <taxon>Leifsonia</taxon>
    </lineage>
</organism>
<gene>
    <name evidence="4" type="ORF">P5G50_09070</name>
</gene>
<dbReference type="InterPro" id="IPR036291">
    <property type="entry name" value="NAD(P)-bd_dom_sf"/>
</dbReference>
<evidence type="ECO:0000256" key="1">
    <source>
        <dbReference type="ARBA" id="ARBA00023027"/>
    </source>
</evidence>